<comment type="caution">
    <text evidence="2">The sequence shown here is derived from an EMBL/GenBank/DDBJ whole genome shotgun (WGS) entry which is preliminary data.</text>
</comment>
<proteinExistence type="predicted"/>
<organism evidence="2 3">
    <name type="scientific">Citricoccus parietis</name>
    <dbReference type="NCBI Taxonomy" id="592307"/>
    <lineage>
        <taxon>Bacteria</taxon>
        <taxon>Bacillati</taxon>
        <taxon>Actinomycetota</taxon>
        <taxon>Actinomycetes</taxon>
        <taxon>Micrococcales</taxon>
        <taxon>Micrococcaceae</taxon>
        <taxon>Citricoccus</taxon>
    </lineage>
</organism>
<dbReference type="Proteomes" id="UP001589575">
    <property type="component" value="Unassembled WGS sequence"/>
</dbReference>
<accession>A0ABV5G3F2</accession>
<feature type="region of interest" description="Disordered" evidence="1">
    <location>
        <begin position="1"/>
        <end position="52"/>
    </location>
</feature>
<sequence>MPLPSCPTTPGKGNGRCPSRTARSVWQRPTPATSKRTSPGPGSEMVISCRVK</sequence>
<evidence type="ECO:0000256" key="1">
    <source>
        <dbReference type="SAM" id="MobiDB-lite"/>
    </source>
</evidence>
<dbReference type="EMBL" id="JBHMFI010000001">
    <property type="protein sequence ID" value="MFB9073471.1"/>
    <property type="molecule type" value="Genomic_DNA"/>
</dbReference>
<gene>
    <name evidence="2" type="ORF">ACFFX0_20630</name>
</gene>
<reference evidence="2 3" key="1">
    <citation type="submission" date="2024-09" db="EMBL/GenBank/DDBJ databases">
        <authorList>
            <person name="Sun Q."/>
            <person name="Mori K."/>
        </authorList>
    </citation>
    <scope>NUCLEOTIDE SEQUENCE [LARGE SCALE GENOMIC DNA]</scope>
    <source>
        <strain evidence="2 3">CCM 7609</strain>
    </source>
</reference>
<evidence type="ECO:0000313" key="2">
    <source>
        <dbReference type="EMBL" id="MFB9073471.1"/>
    </source>
</evidence>
<protein>
    <submittedName>
        <fullName evidence="2">Uncharacterized protein</fullName>
    </submittedName>
</protein>
<evidence type="ECO:0000313" key="3">
    <source>
        <dbReference type="Proteomes" id="UP001589575"/>
    </source>
</evidence>
<keyword evidence="3" id="KW-1185">Reference proteome</keyword>
<name>A0ABV5G3F2_9MICC</name>